<dbReference type="EMBL" id="JAHOEL010000078">
    <property type="protein sequence ID" value="MBV3393490.1"/>
    <property type="molecule type" value="Genomic_DNA"/>
</dbReference>
<evidence type="ECO:0000313" key="2">
    <source>
        <dbReference type="EMBL" id="MBV3383455.1"/>
    </source>
</evidence>
<dbReference type="Proteomes" id="UP001197492">
    <property type="component" value="Unassembled WGS sequence"/>
</dbReference>
<sequence>MIQHVVVWKFKEGTEDLQNQFVEGLKGLVGQIDGIRSLHVGRNENPNETYDVSLVMEFDNMEDLSSYANDPRHLAVAKIAKENAEVRACVDFTI</sequence>
<dbReference type="SMART" id="SM00886">
    <property type="entry name" value="Dabb"/>
    <property type="match status" value="1"/>
</dbReference>
<dbReference type="AlphaFoldDB" id="A0AAW4MXL4"/>
<keyword evidence="5" id="KW-1185">Reference proteome</keyword>
<accession>A0AAW4MXL4</accession>
<dbReference type="SUPFAM" id="SSF54909">
    <property type="entry name" value="Dimeric alpha+beta barrel"/>
    <property type="match status" value="1"/>
</dbReference>
<evidence type="ECO:0000313" key="3">
    <source>
        <dbReference type="EMBL" id="MBV3393490.1"/>
    </source>
</evidence>
<protein>
    <submittedName>
        <fullName evidence="2">Dabb family protein</fullName>
    </submittedName>
</protein>
<dbReference type="PANTHER" id="PTHR37832">
    <property type="entry name" value="BLL2683 PROTEIN"/>
    <property type="match status" value="1"/>
</dbReference>
<dbReference type="InterPro" id="IPR011008">
    <property type="entry name" value="Dimeric_a/b-barrel"/>
</dbReference>
<reference evidence="2 5" key="1">
    <citation type="submission" date="2021-06" db="EMBL/GenBank/DDBJ databases">
        <title>Collection of gut derived symbiotic bacterial strains cultured from healthy donors.</title>
        <authorList>
            <person name="Lin H."/>
            <person name="Littmann E."/>
            <person name="Pamer E.G."/>
        </authorList>
    </citation>
    <scope>NUCLEOTIDE SEQUENCE</scope>
    <source>
        <strain evidence="3 5">MSK.21.70</strain>
        <strain evidence="2">MSK.21.82</strain>
    </source>
</reference>
<evidence type="ECO:0000313" key="4">
    <source>
        <dbReference type="Proteomes" id="UP001196408"/>
    </source>
</evidence>
<evidence type="ECO:0000313" key="5">
    <source>
        <dbReference type="Proteomes" id="UP001197492"/>
    </source>
</evidence>
<dbReference type="InterPro" id="IPR013097">
    <property type="entry name" value="Dabb"/>
</dbReference>
<dbReference type="PANTHER" id="PTHR37832:SF1">
    <property type="entry name" value="STRESS-RESPONSE A_B BARREL DOMAIN-CONTAINING PROTEIN"/>
    <property type="match status" value="1"/>
</dbReference>
<dbReference type="RefSeq" id="WP_006504446.1">
    <property type="nucleotide sequence ID" value="NZ_CP102271.1"/>
</dbReference>
<dbReference type="PROSITE" id="PS51502">
    <property type="entry name" value="S_R_A_B_BARREL"/>
    <property type="match status" value="1"/>
</dbReference>
<evidence type="ECO:0000259" key="1">
    <source>
        <dbReference type="PROSITE" id="PS51502"/>
    </source>
</evidence>
<proteinExistence type="predicted"/>
<organism evidence="2 4">
    <name type="scientific">Catenibacterium mitsuokai</name>
    <dbReference type="NCBI Taxonomy" id="100886"/>
    <lineage>
        <taxon>Bacteria</taxon>
        <taxon>Bacillati</taxon>
        <taxon>Bacillota</taxon>
        <taxon>Erysipelotrichia</taxon>
        <taxon>Erysipelotrichales</taxon>
        <taxon>Coprobacillaceae</taxon>
        <taxon>Catenibacterium</taxon>
    </lineage>
</organism>
<comment type="caution">
    <text evidence="2">The sequence shown here is derived from an EMBL/GenBank/DDBJ whole genome shotgun (WGS) entry which is preliminary data.</text>
</comment>
<gene>
    <name evidence="2" type="ORF">KSV97_09580</name>
    <name evidence="3" type="ORF">KSW06_09570</name>
</gene>
<feature type="domain" description="Stress-response A/B barrel" evidence="1">
    <location>
        <begin position="2"/>
        <end position="92"/>
    </location>
</feature>
<dbReference type="EMBL" id="JAHOEF010000078">
    <property type="protein sequence ID" value="MBV3383455.1"/>
    <property type="molecule type" value="Genomic_DNA"/>
</dbReference>
<dbReference type="Pfam" id="PF07876">
    <property type="entry name" value="Dabb"/>
    <property type="match status" value="1"/>
</dbReference>
<dbReference type="Proteomes" id="UP001196408">
    <property type="component" value="Unassembled WGS sequence"/>
</dbReference>
<dbReference type="Gene3D" id="3.30.70.100">
    <property type="match status" value="1"/>
</dbReference>
<name>A0AAW4MXL4_9FIRM</name>